<dbReference type="GO" id="GO:0015689">
    <property type="term" value="P:molybdate ion transport"/>
    <property type="evidence" value="ECO:0007669"/>
    <property type="project" value="InterPro"/>
</dbReference>
<evidence type="ECO:0000256" key="5">
    <source>
        <dbReference type="PIRSR" id="PIRSR004846-1"/>
    </source>
</evidence>
<dbReference type="NCBIfam" id="TIGR01256">
    <property type="entry name" value="modA"/>
    <property type="match status" value="1"/>
</dbReference>
<feature type="binding site" evidence="5">
    <location>
        <position position="181"/>
    </location>
    <ligand>
        <name>molybdate</name>
        <dbReference type="ChEBI" id="CHEBI:36264"/>
    </ligand>
</feature>
<dbReference type="GO" id="GO:0046872">
    <property type="term" value="F:metal ion binding"/>
    <property type="evidence" value="ECO:0007669"/>
    <property type="project" value="UniProtKB-KW"/>
</dbReference>
<comment type="caution">
    <text evidence="7">The sequence shown here is derived from an EMBL/GenBank/DDBJ whole genome shotgun (WGS) entry which is preliminary data.</text>
</comment>
<dbReference type="Pfam" id="PF13531">
    <property type="entry name" value="SBP_bac_11"/>
    <property type="match status" value="1"/>
</dbReference>
<dbReference type="InterPro" id="IPR050682">
    <property type="entry name" value="ModA/WtpA"/>
</dbReference>
<evidence type="ECO:0000256" key="4">
    <source>
        <dbReference type="ARBA" id="ARBA00022729"/>
    </source>
</evidence>
<comment type="similarity">
    <text evidence="1">Belongs to the bacterial solute-binding protein ModA family.</text>
</comment>
<dbReference type="RefSeq" id="WP_257450096.1">
    <property type="nucleotide sequence ID" value="NZ_JANIPJ010000018.1"/>
</dbReference>
<gene>
    <name evidence="7" type="primary">modA</name>
    <name evidence="7" type="ORF">NQZ67_21905</name>
</gene>
<proteinExistence type="inferred from homology"/>
<feature type="chain" id="PRO_5040843073" evidence="6">
    <location>
        <begin position="24"/>
        <end position="264"/>
    </location>
</feature>
<keyword evidence="8" id="KW-1185">Reference proteome</keyword>
<dbReference type="Gene3D" id="3.40.190.10">
    <property type="entry name" value="Periplasmic binding protein-like II"/>
    <property type="match status" value="2"/>
</dbReference>
<keyword evidence="3 5" id="KW-0479">Metal-binding</keyword>
<accession>A0A9X2SAP6</accession>
<reference evidence="7" key="1">
    <citation type="submission" date="2022-08" db="EMBL/GenBank/DDBJ databases">
        <title>The genomic sequence of strain Paenibacillus sp. SCIV0701.</title>
        <authorList>
            <person name="Zhao H."/>
        </authorList>
    </citation>
    <scope>NUCLEOTIDE SEQUENCE</scope>
    <source>
        <strain evidence="7">SCIV0701</strain>
    </source>
</reference>
<dbReference type="AlphaFoldDB" id="A0A9X2SAP6"/>
<feature type="binding site" evidence="5">
    <location>
        <position position="199"/>
    </location>
    <ligand>
        <name>molybdate</name>
        <dbReference type="ChEBI" id="CHEBI:36264"/>
    </ligand>
</feature>
<dbReference type="PANTHER" id="PTHR30632:SF0">
    <property type="entry name" value="SULFATE-BINDING PROTEIN"/>
    <property type="match status" value="1"/>
</dbReference>
<feature type="binding site" evidence="5">
    <location>
        <position position="44"/>
    </location>
    <ligand>
        <name>molybdate</name>
        <dbReference type="ChEBI" id="CHEBI:36264"/>
    </ligand>
</feature>
<protein>
    <submittedName>
        <fullName evidence="7">Molybdate ABC transporter substrate-binding protein</fullName>
    </submittedName>
</protein>
<name>A0A9X2SAP6_9BACL</name>
<evidence type="ECO:0000256" key="1">
    <source>
        <dbReference type="ARBA" id="ARBA00009175"/>
    </source>
</evidence>
<feature type="signal peptide" evidence="6">
    <location>
        <begin position="1"/>
        <end position="23"/>
    </location>
</feature>
<dbReference type="FunFam" id="3.40.190.10:FF:000035">
    <property type="entry name" value="Molybdate ABC transporter substrate-binding protein"/>
    <property type="match status" value="1"/>
</dbReference>
<dbReference type="CDD" id="cd13537">
    <property type="entry name" value="PBP2_YvgL_like"/>
    <property type="match status" value="1"/>
</dbReference>
<evidence type="ECO:0000313" key="7">
    <source>
        <dbReference type="EMBL" id="MCR2806541.1"/>
    </source>
</evidence>
<feature type="binding site" evidence="5">
    <location>
        <position position="72"/>
    </location>
    <ligand>
        <name>molybdate</name>
        <dbReference type="ChEBI" id="CHEBI:36264"/>
    </ligand>
</feature>
<keyword evidence="4 6" id="KW-0732">Signal</keyword>
<keyword evidence="2 5" id="KW-0500">Molybdenum</keyword>
<feature type="binding site" evidence="5">
    <location>
        <position position="154"/>
    </location>
    <ligand>
        <name>molybdate</name>
        <dbReference type="ChEBI" id="CHEBI:36264"/>
    </ligand>
</feature>
<dbReference type="SUPFAM" id="SSF53850">
    <property type="entry name" value="Periplasmic binding protein-like II"/>
    <property type="match status" value="1"/>
</dbReference>
<dbReference type="InterPro" id="IPR041879">
    <property type="entry name" value="YvgL-like_PBP2"/>
</dbReference>
<dbReference type="PROSITE" id="PS51257">
    <property type="entry name" value="PROKAR_LIPOPROTEIN"/>
    <property type="match status" value="1"/>
</dbReference>
<evidence type="ECO:0000256" key="6">
    <source>
        <dbReference type="SAM" id="SignalP"/>
    </source>
</evidence>
<dbReference type="EMBL" id="JANIPJ010000018">
    <property type="protein sequence ID" value="MCR2806541.1"/>
    <property type="molecule type" value="Genomic_DNA"/>
</dbReference>
<dbReference type="GO" id="GO:1901359">
    <property type="term" value="F:tungstate binding"/>
    <property type="evidence" value="ECO:0007669"/>
    <property type="project" value="UniProtKB-ARBA"/>
</dbReference>
<dbReference type="GO" id="GO:0030973">
    <property type="term" value="F:molybdate ion binding"/>
    <property type="evidence" value="ECO:0007669"/>
    <property type="project" value="TreeGrafter"/>
</dbReference>
<dbReference type="PIRSF" id="PIRSF004846">
    <property type="entry name" value="ModA"/>
    <property type="match status" value="1"/>
</dbReference>
<dbReference type="Proteomes" id="UP001141950">
    <property type="component" value="Unassembled WGS sequence"/>
</dbReference>
<organism evidence="7 8">
    <name type="scientific">Paenibacillus soyae</name>
    <dbReference type="NCBI Taxonomy" id="2969249"/>
    <lineage>
        <taxon>Bacteria</taxon>
        <taxon>Bacillati</taxon>
        <taxon>Bacillota</taxon>
        <taxon>Bacilli</taxon>
        <taxon>Bacillales</taxon>
        <taxon>Paenibacillaceae</taxon>
        <taxon>Paenibacillus</taxon>
    </lineage>
</organism>
<evidence type="ECO:0000313" key="8">
    <source>
        <dbReference type="Proteomes" id="UP001141950"/>
    </source>
</evidence>
<evidence type="ECO:0000256" key="2">
    <source>
        <dbReference type="ARBA" id="ARBA00022505"/>
    </source>
</evidence>
<dbReference type="InterPro" id="IPR005950">
    <property type="entry name" value="ModA"/>
</dbReference>
<dbReference type="PANTHER" id="PTHR30632">
    <property type="entry name" value="MOLYBDATE-BINDING PERIPLASMIC PROTEIN"/>
    <property type="match status" value="1"/>
</dbReference>
<evidence type="ECO:0000256" key="3">
    <source>
        <dbReference type="ARBA" id="ARBA00022723"/>
    </source>
</evidence>
<sequence length="264" mass="27837">MKRALWGLPLAAAVAVVLGACGAGDRAGAGPAEKTELTVSAAASLTEALNELKASYEAANQEVTLSFNFGASGALQQQIEQGAPADLFISAASKNMNALIDNGFVEEEQTKDLLSNSLVVVTPKNGGLPLKDVQELLREDVAKLAVGIPESVPAGAYAVEALKGAGIWDSLQAKTVQAKDVKQVLQYVETGNVDAGFVYKTDAMSSDAAAIAFEVDPGTYSPILYPVGIVKDTDEPNETRKLYEYLQSEEAMAVFQKYGFSEPK</sequence>